<evidence type="ECO:0000313" key="2">
    <source>
        <dbReference type="Proteomes" id="UP001497472"/>
    </source>
</evidence>
<reference evidence="1 2" key="1">
    <citation type="submission" date="2023-11" db="EMBL/GenBank/DDBJ databases">
        <authorList>
            <person name="Okamura Y."/>
        </authorList>
    </citation>
    <scope>NUCLEOTIDE SEQUENCE [LARGE SCALE GENOMIC DNA]</scope>
</reference>
<keyword evidence="2" id="KW-1185">Reference proteome</keyword>
<dbReference type="AlphaFoldDB" id="A0AAV1J8W1"/>
<comment type="caution">
    <text evidence="1">The sequence shown here is derived from an EMBL/GenBank/DDBJ whole genome shotgun (WGS) entry which is preliminary data.</text>
</comment>
<dbReference type="EMBL" id="CAVLEF010000007">
    <property type="protein sequence ID" value="CAK1545805.1"/>
    <property type="molecule type" value="Genomic_DNA"/>
</dbReference>
<proteinExistence type="predicted"/>
<sequence>MQGRTDVGGVNLERGKLSLLQIVWKQREIRSGHWSVHPDDSVQALMRAHCAVFRLRYAPCDTPRDAHIVLLFR</sequence>
<dbReference type="Proteomes" id="UP001497472">
    <property type="component" value="Unassembled WGS sequence"/>
</dbReference>
<evidence type="ECO:0000313" key="1">
    <source>
        <dbReference type="EMBL" id="CAK1545805.1"/>
    </source>
</evidence>
<gene>
    <name evidence="1" type="ORF">LNINA_LOCUS5421</name>
</gene>
<name>A0AAV1J8W1_9NEOP</name>
<organism evidence="1 2">
    <name type="scientific">Leptosia nina</name>
    <dbReference type="NCBI Taxonomy" id="320188"/>
    <lineage>
        <taxon>Eukaryota</taxon>
        <taxon>Metazoa</taxon>
        <taxon>Ecdysozoa</taxon>
        <taxon>Arthropoda</taxon>
        <taxon>Hexapoda</taxon>
        <taxon>Insecta</taxon>
        <taxon>Pterygota</taxon>
        <taxon>Neoptera</taxon>
        <taxon>Endopterygota</taxon>
        <taxon>Lepidoptera</taxon>
        <taxon>Glossata</taxon>
        <taxon>Ditrysia</taxon>
        <taxon>Papilionoidea</taxon>
        <taxon>Pieridae</taxon>
        <taxon>Pierinae</taxon>
        <taxon>Leptosia</taxon>
    </lineage>
</organism>
<accession>A0AAV1J8W1</accession>
<protein>
    <submittedName>
        <fullName evidence="1">Uncharacterized protein</fullName>
    </submittedName>
</protein>